<dbReference type="Proteomes" id="UP000095591">
    <property type="component" value="Unassembled WGS sequence"/>
</dbReference>
<sequence>MNSKSGYNGAYFQEIYNKQNDSRLINDTFSGKTYT</sequence>
<dbReference type="AlphaFoldDB" id="A0A173TX69"/>
<gene>
    <name evidence="1" type="ORF">ERS852429_01782</name>
</gene>
<evidence type="ECO:0000313" key="2">
    <source>
        <dbReference type="Proteomes" id="UP000095591"/>
    </source>
</evidence>
<reference evidence="1 2" key="1">
    <citation type="submission" date="2015-09" db="EMBL/GenBank/DDBJ databases">
        <authorList>
            <consortium name="Pathogen Informatics"/>
        </authorList>
    </citation>
    <scope>NUCLEOTIDE SEQUENCE [LARGE SCALE GENOMIC DNA]</scope>
    <source>
        <strain evidence="1 2">2789STDY5608872</strain>
    </source>
</reference>
<evidence type="ECO:0000313" key="1">
    <source>
        <dbReference type="EMBL" id="CUN06485.1"/>
    </source>
</evidence>
<name>A0A173TX69_PARDI</name>
<proteinExistence type="predicted"/>
<dbReference type="EMBL" id="CYXP01000003">
    <property type="protein sequence ID" value="CUN06485.1"/>
    <property type="molecule type" value="Genomic_DNA"/>
</dbReference>
<accession>A0A173TX69</accession>
<organism evidence="1 2">
    <name type="scientific">Parabacteroides distasonis</name>
    <dbReference type="NCBI Taxonomy" id="823"/>
    <lineage>
        <taxon>Bacteria</taxon>
        <taxon>Pseudomonadati</taxon>
        <taxon>Bacteroidota</taxon>
        <taxon>Bacteroidia</taxon>
        <taxon>Bacteroidales</taxon>
        <taxon>Tannerellaceae</taxon>
        <taxon>Parabacteroides</taxon>
    </lineage>
</organism>
<protein>
    <submittedName>
        <fullName evidence="1">Uncharacterized protein</fullName>
    </submittedName>
</protein>